<evidence type="ECO:0008006" key="4">
    <source>
        <dbReference type="Google" id="ProtNLM"/>
    </source>
</evidence>
<evidence type="ECO:0000313" key="3">
    <source>
        <dbReference type="Proteomes" id="UP000242763"/>
    </source>
</evidence>
<name>A0A1I3QAC9_9HYPH</name>
<sequence length="70" mass="7745">MRAPHILRTTLLLAAIATVVTACGRRPGTLDTPYEAAIEARREAERNNQPLPPEPKAPVQDKRFILDSLI</sequence>
<reference evidence="3" key="1">
    <citation type="submission" date="2016-10" db="EMBL/GenBank/DDBJ databases">
        <authorList>
            <person name="Varghese N."/>
            <person name="Submissions S."/>
        </authorList>
    </citation>
    <scope>NUCLEOTIDE SEQUENCE [LARGE SCALE GENOMIC DNA]</scope>
    <source>
        <strain evidence="3">DSM 21857</strain>
    </source>
</reference>
<proteinExistence type="predicted"/>
<dbReference type="EMBL" id="FORF01000014">
    <property type="protein sequence ID" value="SFJ30502.1"/>
    <property type="molecule type" value="Genomic_DNA"/>
</dbReference>
<evidence type="ECO:0000313" key="2">
    <source>
        <dbReference type="EMBL" id="SFJ30502.1"/>
    </source>
</evidence>
<dbReference type="RefSeq" id="WP_091523001.1">
    <property type="nucleotide sequence ID" value="NZ_FORF01000014.1"/>
</dbReference>
<keyword evidence="3" id="KW-1185">Reference proteome</keyword>
<accession>A0A1I3QAC9</accession>
<organism evidence="2 3">
    <name type="scientific">Aquamicrobium aerolatum DSM 21857</name>
    <dbReference type="NCBI Taxonomy" id="1121003"/>
    <lineage>
        <taxon>Bacteria</taxon>
        <taxon>Pseudomonadati</taxon>
        <taxon>Pseudomonadota</taxon>
        <taxon>Alphaproteobacteria</taxon>
        <taxon>Hyphomicrobiales</taxon>
        <taxon>Phyllobacteriaceae</taxon>
        <taxon>Aerobium</taxon>
    </lineage>
</organism>
<dbReference type="PROSITE" id="PS51257">
    <property type="entry name" value="PROKAR_LIPOPROTEIN"/>
    <property type="match status" value="1"/>
</dbReference>
<protein>
    <recommendedName>
        <fullName evidence="4">Lipoprotein-attachment site-containing protein</fullName>
    </recommendedName>
</protein>
<evidence type="ECO:0000256" key="1">
    <source>
        <dbReference type="SAM" id="SignalP"/>
    </source>
</evidence>
<keyword evidence="1" id="KW-0732">Signal</keyword>
<dbReference type="AlphaFoldDB" id="A0A1I3QAC9"/>
<feature type="signal peptide" evidence="1">
    <location>
        <begin position="1"/>
        <end position="22"/>
    </location>
</feature>
<dbReference type="STRING" id="1121003.SAMN03080618_02595"/>
<feature type="chain" id="PRO_5017261477" description="Lipoprotein-attachment site-containing protein" evidence="1">
    <location>
        <begin position="23"/>
        <end position="70"/>
    </location>
</feature>
<dbReference type="Proteomes" id="UP000242763">
    <property type="component" value="Unassembled WGS sequence"/>
</dbReference>
<gene>
    <name evidence="2" type="ORF">SAMN03080618_02595</name>
</gene>